<gene>
    <name evidence="1" type="ORF">KT99_06864</name>
</gene>
<dbReference type="EMBL" id="ABIC01000014">
    <property type="protein sequence ID" value="EDQ00933.1"/>
    <property type="molecule type" value="Genomic_DNA"/>
</dbReference>
<proteinExistence type="predicted"/>
<keyword evidence="2" id="KW-1185">Reference proteome</keyword>
<evidence type="ECO:0000313" key="1">
    <source>
        <dbReference type="EMBL" id="EDQ00933.1"/>
    </source>
</evidence>
<reference evidence="1 2" key="1">
    <citation type="submission" date="2007-10" db="EMBL/GenBank/DDBJ databases">
        <authorList>
            <person name="Yayanos A."/>
            <person name="Ferriera S."/>
            <person name="Johnson J."/>
            <person name="Kravitz S."/>
            <person name="Halpern A."/>
            <person name="Remington K."/>
            <person name="Beeson K."/>
            <person name="Tran B."/>
            <person name="Rogers Y.-H."/>
            <person name="Friedman R."/>
            <person name="Venter J.C."/>
        </authorList>
    </citation>
    <scope>NUCLEOTIDE SEQUENCE [LARGE SCALE GENOMIC DNA]</scope>
    <source>
        <strain evidence="1 2">KT99</strain>
    </source>
</reference>
<dbReference type="Proteomes" id="UP000005839">
    <property type="component" value="Unassembled WGS sequence"/>
</dbReference>
<organism evidence="1 2">
    <name type="scientific">Shewanella benthica KT99</name>
    <dbReference type="NCBI Taxonomy" id="314608"/>
    <lineage>
        <taxon>Bacteria</taxon>
        <taxon>Pseudomonadati</taxon>
        <taxon>Pseudomonadota</taxon>
        <taxon>Gammaproteobacteria</taxon>
        <taxon>Alteromonadales</taxon>
        <taxon>Shewanellaceae</taxon>
        <taxon>Shewanella</taxon>
    </lineage>
</organism>
<dbReference type="AlphaFoldDB" id="A9D855"/>
<name>A9D855_9GAMM</name>
<evidence type="ECO:0000313" key="2">
    <source>
        <dbReference type="Proteomes" id="UP000005839"/>
    </source>
</evidence>
<protein>
    <submittedName>
        <fullName evidence="1">Uncharacterized protein</fullName>
    </submittedName>
</protein>
<accession>A9D855</accession>
<comment type="caution">
    <text evidence="1">The sequence shown here is derived from an EMBL/GenBank/DDBJ whole genome shotgun (WGS) entry which is preliminary data.</text>
</comment>
<sequence>MFSVNRGIAKGSEALWFSLENKLSDAVDTGLLK</sequence>